<dbReference type="PANTHER" id="PTHR48105">
    <property type="entry name" value="THIOREDOXIN REDUCTASE 1-RELATED-RELATED"/>
    <property type="match status" value="1"/>
</dbReference>
<evidence type="ECO:0000256" key="1">
    <source>
        <dbReference type="ARBA" id="ARBA00022630"/>
    </source>
</evidence>
<reference evidence="6" key="1">
    <citation type="journal article" date="2019" name="Int. J. Syst. Evol. Microbiol.">
        <title>The Global Catalogue of Microorganisms (GCM) 10K type strain sequencing project: providing services to taxonomists for standard genome sequencing and annotation.</title>
        <authorList>
            <consortium name="The Broad Institute Genomics Platform"/>
            <consortium name="The Broad Institute Genome Sequencing Center for Infectious Disease"/>
            <person name="Wu L."/>
            <person name="Ma J."/>
        </authorList>
    </citation>
    <scope>NUCLEOTIDE SEQUENCE [LARGE SCALE GENOMIC DNA]</scope>
    <source>
        <strain evidence="6">FCH27</strain>
    </source>
</reference>
<dbReference type="PRINTS" id="PR00469">
    <property type="entry name" value="PNDRDTASEII"/>
</dbReference>
<dbReference type="Pfam" id="PF07992">
    <property type="entry name" value="Pyr_redox_2"/>
    <property type="match status" value="1"/>
</dbReference>
<comment type="catalytic activity">
    <reaction evidence="3">
        <text>[thioredoxin]-dithiol + NADP(+) = [thioredoxin]-disulfide + NADPH + H(+)</text>
        <dbReference type="Rhea" id="RHEA:20345"/>
        <dbReference type="Rhea" id="RHEA-COMP:10698"/>
        <dbReference type="Rhea" id="RHEA-COMP:10700"/>
        <dbReference type="ChEBI" id="CHEBI:15378"/>
        <dbReference type="ChEBI" id="CHEBI:29950"/>
        <dbReference type="ChEBI" id="CHEBI:50058"/>
        <dbReference type="ChEBI" id="CHEBI:57783"/>
        <dbReference type="ChEBI" id="CHEBI:58349"/>
        <dbReference type="EC" id="1.8.1.9"/>
    </reaction>
</comment>
<dbReference type="SUPFAM" id="SSF51905">
    <property type="entry name" value="FAD/NAD(P)-binding domain"/>
    <property type="match status" value="1"/>
</dbReference>
<gene>
    <name evidence="5" type="ORF">ACFQO6_18370</name>
</gene>
<proteinExistence type="predicted"/>
<dbReference type="SMART" id="SM00100">
    <property type="entry name" value="cNMP"/>
    <property type="match status" value="1"/>
</dbReference>
<keyword evidence="1" id="KW-0285">Flavoprotein</keyword>
<evidence type="ECO:0000313" key="6">
    <source>
        <dbReference type="Proteomes" id="UP001596524"/>
    </source>
</evidence>
<dbReference type="InterPro" id="IPR014710">
    <property type="entry name" value="RmlC-like_jellyroll"/>
</dbReference>
<organism evidence="5 6">
    <name type="scientific">Nocardioides astragali</name>
    <dbReference type="NCBI Taxonomy" id="1776736"/>
    <lineage>
        <taxon>Bacteria</taxon>
        <taxon>Bacillati</taxon>
        <taxon>Actinomycetota</taxon>
        <taxon>Actinomycetes</taxon>
        <taxon>Propionibacteriales</taxon>
        <taxon>Nocardioidaceae</taxon>
        <taxon>Nocardioides</taxon>
    </lineage>
</organism>
<dbReference type="InterPro" id="IPR036188">
    <property type="entry name" value="FAD/NAD-bd_sf"/>
</dbReference>
<evidence type="ECO:0000313" key="5">
    <source>
        <dbReference type="EMBL" id="MFC7362242.1"/>
    </source>
</evidence>
<feature type="domain" description="Cyclic nucleotide-binding" evidence="4">
    <location>
        <begin position="15"/>
        <end position="128"/>
    </location>
</feature>
<accession>A0ABW2N4L7</accession>
<dbReference type="EMBL" id="JBHTCH010000021">
    <property type="protein sequence ID" value="MFC7362242.1"/>
    <property type="molecule type" value="Genomic_DNA"/>
</dbReference>
<sequence length="557" mass="58045">MRPAHEAGAQLDDTDLVRLRAYGTSHEVAAGDILFAPGEPNENFVVIETAAVDVERPGTPDAPAALLSTHGPGQFLGELNLLTGQTPYLTARVSQAGAVTLIDKEAFARLMREDARLSDRILRMFVARRAYLRSGEGARSVEILGSRWCSESSALRTWAARQQVPHLWLDVDTTKGAALASAVQAGSLDLPVAIALGRIERNATPTSLAAMLGLQADHHDDTVRDVVIIGGGPAGLAAALCSASEGLDTLLLEGKSIGGQAAASARIENYVGFPSGIAGGELTSRALVQAHKFGAQVSNPCAVTGLSSVDGDLSVELESGSRVLTRCVVIASGAHYNTLPLDDWTQYENTSIFYAATELEARACAGGPVVIVGGANSAGQAAIFLAEAGSSVTLVLRGTDLEARMSRYLAGRVRAHPDITLSTATSVTALHGSRSLEAVDVQDASGTVTMLPCVGLFCFIGASPITDYLGEAARDAHGFVRTDRDLQPHDLGVMWQLMGREPLPYETSIPGVLAVGDVRAGSVKRVAAAVGEGSAAVASVHRLLASSGHALRRPQPA</sequence>
<evidence type="ECO:0000256" key="2">
    <source>
        <dbReference type="ARBA" id="ARBA00023002"/>
    </source>
</evidence>
<name>A0ABW2N4L7_9ACTN</name>
<dbReference type="PRINTS" id="PR00368">
    <property type="entry name" value="FADPNR"/>
</dbReference>
<dbReference type="InterPro" id="IPR000595">
    <property type="entry name" value="cNMP-bd_dom"/>
</dbReference>
<evidence type="ECO:0000259" key="4">
    <source>
        <dbReference type="PROSITE" id="PS50042"/>
    </source>
</evidence>
<dbReference type="Gene3D" id="2.60.120.10">
    <property type="entry name" value="Jelly Rolls"/>
    <property type="match status" value="1"/>
</dbReference>
<comment type="caution">
    <text evidence="5">The sequence shown here is derived from an EMBL/GenBank/DDBJ whole genome shotgun (WGS) entry which is preliminary data.</text>
</comment>
<dbReference type="RefSeq" id="WP_255892027.1">
    <property type="nucleotide sequence ID" value="NZ_JAFMZM010000005.1"/>
</dbReference>
<dbReference type="InterPro" id="IPR018490">
    <property type="entry name" value="cNMP-bd_dom_sf"/>
</dbReference>
<dbReference type="Pfam" id="PF00027">
    <property type="entry name" value="cNMP_binding"/>
    <property type="match status" value="1"/>
</dbReference>
<dbReference type="InterPro" id="IPR050097">
    <property type="entry name" value="Ferredoxin-NADP_redctase_2"/>
</dbReference>
<keyword evidence="2" id="KW-0560">Oxidoreductase</keyword>
<evidence type="ECO:0000256" key="3">
    <source>
        <dbReference type="ARBA" id="ARBA00048132"/>
    </source>
</evidence>
<dbReference type="PROSITE" id="PS50042">
    <property type="entry name" value="CNMP_BINDING_3"/>
    <property type="match status" value="1"/>
</dbReference>
<dbReference type="Gene3D" id="3.50.50.60">
    <property type="entry name" value="FAD/NAD(P)-binding domain"/>
    <property type="match status" value="2"/>
</dbReference>
<dbReference type="SUPFAM" id="SSF51206">
    <property type="entry name" value="cAMP-binding domain-like"/>
    <property type="match status" value="1"/>
</dbReference>
<dbReference type="CDD" id="cd00038">
    <property type="entry name" value="CAP_ED"/>
    <property type="match status" value="1"/>
</dbReference>
<keyword evidence="6" id="KW-1185">Reference proteome</keyword>
<dbReference type="InterPro" id="IPR023753">
    <property type="entry name" value="FAD/NAD-binding_dom"/>
</dbReference>
<dbReference type="Proteomes" id="UP001596524">
    <property type="component" value="Unassembled WGS sequence"/>
</dbReference>
<protein>
    <submittedName>
        <fullName evidence="5">FAD-dependent oxidoreductase</fullName>
    </submittedName>
</protein>